<gene>
    <name evidence="3" type="ORF">NT6N_04470</name>
</gene>
<dbReference type="InterPro" id="IPR002525">
    <property type="entry name" value="Transp_IS110-like_N"/>
</dbReference>
<dbReference type="PANTHER" id="PTHR33055:SF3">
    <property type="entry name" value="PUTATIVE TRANSPOSASE FOR IS117-RELATED"/>
    <property type="match status" value="1"/>
</dbReference>
<evidence type="ECO:0000259" key="2">
    <source>
        <dbReference type="Pfam" id="PF02371"/>
    </source>
</evidence>
<sequence length="333" mass="36929">MKPIKSNIEFCIGIDISKADFHAALLRTKDKKVLAQKTFANNAAGFKNLHKWLIGKTSASLPVHICMEATGSYGEDVAFFFHDKVTRLSVVNPRAIKAHGDSFLRRCKSDPADARLIADFCLQKQPSQWIAPTPGQQKIKALSRRLTALKKSLNQESNRLKTTSDKEVVKDIKEHLRWISNHINKLEGKLVTLVKEDKTTGQQHALITSIPGFGDKTAAHLLAEIGDVSIYSNARQLAAHAGVTPSIFETGTSSKKRTPMTKAGNAHMRKMLFFPAMTAMLHNPICKAFADRLNEKGKPKIVIIGAVMNKLLHLVFGVLKNQQPFNPNLLRNP</sequence>
<protein>
    <submittedName>
        <fullName evidence="3">IS110 family transposase</fullName>
    </submittedName>
</protein>
<dbReference type="GO" id="GO:0003677">
    <property type="term" value="F:DNA binding"/>
    <property type="evidence" value="ECO:0007669"/>
    <property type="project" value="InterPro"/>
</dbReference>
<dbReference type="Pfam" id="PF02371">
    <property type="entry name" value="Transposase_20"/>
    <property type="match status" value="1"/>
</dbReference>
<dbReference type="KEGG" id="osu:NT6N_04470"/>
<dbReference type="GO" id="GO:0004803">
    <property type="term" value="F:transposase activity"/>
    <property type="evidence" value="ECO:0007669"/>
    <property type="project" value="InterPro"/>
</dbReference>
<organism evidence="3">
    <name type="scientific">Oceaniferula spumae</name>
    <dbReference type="NCBI Taxonomy" id="2979115"/>
    <lineage>
        <taxon>Bacteria</taxon>
        <taxon>Pseudomonadati</taxon>
        <taxon>Verrucomicrobiota</taxon>
        <taxon>Verrucomicrobiia</taxon>
        <taxon>Verrucomicrobiales</taxon>
        <taxon>Verrucomicrobiaceae</taxon>
        <taxon>Oceaniferula</taxon>
    </lineage>
</organism>
<accession>A0AAT9FHF0</accession>
<dbReference type="AlphaFoldDB" id="A0AAT9FHF0"/>
<proteinExistence type="predicted"/>
<dbReference type="NCBIfam" id="NF033542">
    <property type="entry name" value="transpos_IS110"/>
    <property type="match status" value="1"/>
</dbReference>
<dbReference type="PANTHER" id="PTHR33055">
    <property type="entry name" value="TRANSPOSASE FOR INSERTION SEQUENCE ELEMENT IS1111A"/>
    <property type="match status" value="1"/>
</dbReference>
<dbReference type="InterPro" id="IPR003346">
    <property type="entry name" value="Transposase_20"/>
</dbReference>
<reference evidence="3" key="1">
    <citation type="submission" date="2024-07" db="EMBL/GenBank/DDBJ databases">
        <title>Complete genome sequence of Verrucomicrobiaceae bacterium NT6N.</title>
        <authorList>
            <person name="Huang C."/>
            <person name="Takami H."/>
            <person name="Hamasaki K."/>
        </authorList>
    </citation>
    <scope>NUCLEOTIDE SEQUENCE</scope>
    <source>
        <strain evidence="3">NT6N</strain>
    </source>
</reference>
<feature type="domain" description="Transposase IS110-like N-terminal" evidence="1">
    <location>
        <begin position="12"/>
        <end position="162"/>
    </location>
</feature>
<name>A0AAT9FHF0_9BACT</name>
<dbReference type="EMBL" id="AP026866">
    <property type="protein sequence ID" value="BDS05407.1"/>
    <property type="molecule type" value="Genomic_DNA"/>
</dbReference>
<feature type="domain" description="Transposase IS116/IS110/IS902 C-terminal" evidence="2">
    <location>
        <begin position="205"/>
        <end position="289"/>
    </location>
</feature>
<dbReference type="Pfam" id="PF01548">
    <property type="entry name" value="DEDD_Tnp_IS110"/>
    <property type="match status" value="1"/>
</dbReference>
<evidence type="ECO:0000259" key="1">
    <source>
        <dbReference type="Pfam" id="PF01548"/>
    </source>
</evidence>
<evidence type="ECO:0000313" key="3">
    <source>
        <dbReference type="EMBL" id="BDS05407.1"/>
    </source>
</evidence>
<dbReference type="InterPro" id="IPR047650">
    <property type="entry name" value="Transpos_IS110"/>
</dbReference>
<dbReference type="GO" id="GO:0006313">
    <property type="term" value="P:DNA transposition"/>
    <property type="evidence" value="ECO:0007669"/>
    <property type="project" value="InterPro"/>
</dbReference>